<keyword evidence="1" id="KW-0732">Signal</keyword>
<organism evidence="2 3">
    <name type="scientific">Mycena maculata</name>
    <dbReference type="NCBI Taxonomy" id="230809"/>
    <lineage>
        <taxon>Eukaryota</taxon>
        <taxon>Fungi</taxon>
        <taxon>Dikarya</taxon>
        <taxon>Basidiomycota</taxon>
        <taxon>Agaricomycotina</taxon>
        <taxon>Agaricomycetes</taxon>
        <taxon>Agaricomycetidae</taxon>
        <taxon>Agaricales</taxon>
        <taxon>Marasmiineae</taxon>
        <taxon>Mycenaceae</taxon>
        <taxon>Mycena</taxon>
    </lineage>
</organism>
<accession>A0AAD7HG20</accession>
<comment type="caution">
    <text evidence="2">The sequence shown here is derived from an EMBL/GenBank/DDBJ whole genome shotgun (WGS) entry which is preliminary data.</text>
</comment>
<reference evidence="2" key="1">
    <citation type="submission" date="2023-03" db="EMBL/GenBank/DDBJ databases">
        <title>Massive genome expansion in bonnet fungi (Mycena s.s.) driven by repeated elements and novel gene families across ecological guilds.</title>
        <authorList>
            <consortium name="Lawrence Berkeley National Laboratory"/>
            <person name="Harder C.B."/>
            <person name="Miyauchi S."/>
            <person name="Viragh M."/>
            <person name="Kuo A."/>
            <person name="Thoen E."/>
            <person name="Andreopoulos B."/>
            <person name="Lu D."/>
            <person name="Skrede I."/>
            <person name="Drula E."/>
            <person name="Henrissat B."/>
            <person name="Morin E."/>
            <person name="Kohler A."/>
            <person name="Barry K."/>
            <person name="LaButti K."/>
            <person name="Morin E."/>
            <person name="Salamov A."/>
            <person name="Lipzen A."/>
            <person name="Mereny Z."/>
            <person name="Hegedus B."/>
            <person name="Baldrian P."/>
            <person name="Stursova M."/>
            <person name="Weitz H."/>
            <person name="Taylor A."/>
            <person name="Grigoriev I.V."/>
            <person name="Nagy L.G."/>
            <person name="Martin F."/>
            <person name="Kauserud H."/>
        </authorList>
    </citation>
    <scope>NUCLEOTIDE SEQUENCE</scope>
    <source>
        <strain evidence="2">CBHHK188m</strain>
    </source>
</reference>
<proteinExistence type="predicted"/>
<dbReference type="EMBL" id="JARJLG010000298">
    <property type="protein sequence ID" value="KAJ7718969.1"/>
    <property type="molecule type" value="Genomic_DNA"/>
</dbReference>
<evidence type="ECO:0000256" key="1">
    <source>
        <dbReference type="SAM" id="SignalP"/>
    </source>
</evidence>
<name>A0AAD7HG20_9AGAR</name>
<dbReference type="InterPro" id="IPR016169">
    <property type="entry name" value="FAD-bd_PCMH_sub2"/>
</dbReference>
<evidence type="ECO:0000313" key="3">
    <source>
        <dbReference type="Proteomes" id="UP001215280"/>
    </source>
</evidence>
<gene>
    <name evidence="2" type="ORF">DFH07DRAFT_1010030</name>
</gene>
<keyword evidence="3" id="KW-1185">Reference proteome</keyword>
<feature type="non-terminal residue" evidence="2">
    <location>
        <position position="1"/>
    </location>
</feature>
<feature type="signal peptide" evidence="1">
    <location>
        <begin position="1"/>
        <end position="17"/>
    </location>
</feature>
<dbReference type="Gene3D" id="3.40.462.20">
    <property type="match status" value="1"/>
</dbReference>
<dbReference type="Gene3D" id="3.30.465.10">
    <property type="match status" value="1"/>
</dbReference>
<dbReference type="Proteomes" id="UP001215280">
    <property type="component" value="Unassembled WGS sequence"/>
</dbReference>
<feature type="chain" id="PRO_5042228453" evidence="1">
    <location>
        <begin position="18"/>
        <end position="216"/>
    </location>
</feature>
<sequence>VGIWLQTWPITSGLVVAVSRLTTPPIPPTVENSLKRMIAMKPYVVMASPAAIETWSEDPVALKALSYDGAPLNKRIGDALVAQGVVLCSIYAAMEVDAVSSNILNYQVVLADDLYEALKCGSINFAIVTRFDTATYPLPDVWGGSLIFDISKAPALLQSHIVFTATLASDPMELNVIALPREPVQQTYILWSPNIYLSESPTSVLRPAEVDARRAP</sequence>
<dbReference type="AlphaFoldDB" id="A0AAD7HG20"/>
<protein>
    <submittedName>
        <fullName evidence="2">Uncharacterized protein</fullName>
    </submittedName>
</protein>
<evidence type="ECO:0000313" key="2">
    <source>
        <dbReference type="EMBL" id="KAJ7718969.1"/>
    </source>
</evidence>